<name>A0A4R4RUQ5_9ACTN</name>
<protein>
    <recommendedName>
        <fullName evidence="3">J domain-containing protein</fullName>
    </recommendedName>
</protein>
<evidence type="ECO:0000313" key="4">
    <source>
        <dbReference type="EMBL" id="TDC53069.1"/>
    </source>
</evidence>
<reference evidence="4 5" key="1">
    <citation type="submission" date="2019-02" db="EMBL/GenBank/DDBJ databases">
        <title>Draft genome sequences of novel Actinobacteria.</title>
        <authorList>
            <person name="Sahin N."/>
            <person name="Ay H."/>
            <person name="Saygin H."/>
        </authorList>
    </citation>
    <scope>NUCLEOTIDE SEQUENCE [LARGE SCALE GENOMIC DNA]</scope>
    <source>
        <strain evidence="4 5">KC603</strain>
    </source>
</reference>
<accession>A0A4R4RUQ5</accession>
<keyword evidence="5" id="KW-1185">Reference proteome</keyword>
<dbReference type="OrthoDB" id="166297at2"/>
<feature type="compositionally biased region" description="Basic and acidic residues" evidence="1">
    <location>
        <begin position="32"/>
        <end position="48"/>
    </location>
</feature>
<evidence type="ECO:0000256" key="2">
    <source>
        <dbReference type="SAM" id="Phobius"/>
    </source>
</evidence>
<sequence>MTADLRALGGADPHDVLGVRRGASPQQVTRAFHREALRGGHPDTGGDARAFRRLVVARDALLTTPDPGPVQAPGPSARPGPSAPPSASPGTTARPAPPPASADTNVLPLIVLLILFLVGVPHVLLALVIMLVP</sequence>
<dbReference type="PROSITE" id="PS50076">
    <property type="entry name" value="DNAJ_2"/>
    <property type="match status" value="1"/>
</dbReference>
<evidence type="ECO:0000256" key="1">
    <source>
        <dbReference type="SAM" id="MobiDB-lite"/>
    </source>
</evidence>
<dbReference type="Proteomes" id="UP000295621">
    <property type="component" value="Unassembled WGS sequence"/>
</dbReference>
<dbReference type="EMBL" id="SMKL01000011">
    <property type="protein sequence ID" value="TDC53069.1"/>
    <property type="molecule type" value="Genomic_DNA"/>
</dbReference>
<dbReference type="Gene3D" id="1.10.287.110">
    <property type="entry name" value="DnaJ domain"/>
    <property type="match status" value="1"/>
</dbReference>
<feature type="domain" description="J" evidence="3">
    <location>
        <begin position="12"/>
        <end position="66"/>
    </location>
</feature>
<dbReference type="AlphaFoldDB" id="A0A4R4RUQ5"/>
<dbReference type="InterPro" id="IPR001623">
    <property type="entry name" value="DnaJ_domain"/>
</dbReference>
<organism evidence="4 5">
    <name type="scientific">Jiangella ureilytica</name>
    <dbReference type="NCBI Taxonomy" id="2530374"/>
    <lineage>
        <taxon>Bacteria</taxon>
        <taxon>Bacillati</taxon>
        <taxon>Actinomycetota</taxon>
        <taxon>Actinomycetes</taxon>
        <taxon>Jiangellales</taxon>
        <taxon>Jiangellaceae</taxon>
        <taxon>Jiangella</taxon>
    </lineage>
</organism>
<evidence type="ECO:0000259" key="3">
    <source>
        <dbReference type="PROSITE" id="PS50076"/>
    </source>
</evidence>
<dbReference type="RefSeq" id="WP_131980534.1">
    <property type="nucleotide sequence ID" value="NZ_SMKL01000011.1"/>
</dbReference>
<keyword evidence="2" id="KW-0812">Transmembrane</keyword>
<comment type="caution">
    <text evidence="4">The sequence shown here is derived from an EMBL/GenBank/DDBJ whole genome shotgun (WGS) entry which is preliminary data.</text>
</comment>
<feature type="transmembrane region" description="Helical" evidence="2">
    <location>
        <begin position="106"/>
        <end position="132"/>
    </location>
</feature>
<proteinExistence type="predicted"/>
<evidence type="ECO:0000313" key="5">
    <source>
        <dbReference type="Proteomes" id="UP000295621"/>
    </source>
</evidence>
<feature type="region of interest" description="Disordered" evidence="1">
    <location>
        <begin position="62"/>
        <end position="101"/>
    </location>
</feature>
<feature type="compositionally biased region" description="Pro residues" evidence="1">
    <location>
        <begin position="66"/>
        <end position="87"/>
    </location>
</feature>
<keyword evidence="2" id="KW-1133">Transmembrane helix</keyword>
<gene>
    <name evidence="4" type="ORF">E1212_06515</name>
</gene>
<dbReference type="SUPFAM" id="SSF46565">
    <property type="entry name" value="Chaperone J-domain"/>
    <property type="match status" value="1"/>
</dbReference>
<dbReference type="InterPro" id="IPR036869">
    <property type="entry name" value="J_dom_sf"/>
</dbReference>
<feature type="region of interest" description="Disordered" evidence="1">
    <location>
        <begin position="1"/>
        <end position="48"/>
    </location>
</feature>
<keyword evidence="2" id="KW-0472">Membrane</keyword>